<evidence type="ECO:0000256" key="3">
    <source>
        <dbReference type="ARBA" id="ARBA00023136"/>
    </source>
</evidence>
<keyword evidence="3 4" id="KW-0472">Membrane</keyword>
<proteinExistence type="inferred from homology"/>
<keyword evidence="4" id="KW-0813">Transport</keyword>
<keyword evidence="1 4" id="KW-0812">Transmembrane</keyword>
<dbReference type="GO" id="GO:0005886">
    <property type="term" value="C:plasma membrane"/>
    <property type="evidence" value="ECO:0007669"/>
    <property type="project" value="UniProtKB-SubCell"/>
</dbReference>
<dbReference type="GO" id="GO:0015095">
    <property type="term" value="F:magnesium ion transmembrane transporter activity"/>
    <property type="evidence" value="ECO:0007669"/>
    <property type="project" value="UniProtKB-UniRule"/>
</dbReference>
<name>A0A7N2LZ72_QUELO</name>
<comment type="caution">
    <text evidence="4">Lacks conserved residue(s) required for the propagation of feature annotation.</text>
</comment>
<reference evidence="5 6" key="1">
    <citation type="journal article" date="2016" name="G3 (Bethesda)">
        <title>First Draft Assembly and Annotation of the Genome of a California Endemic Oak Quercus lobata Nee (Fagaceae).</title>
        <authorList>
            <person name="Sork V.L."/>
            <person name="Fitz-Gibbon S.T."/>
            <person name="Puiu D."/>
            <person name="Crepeau M."/>
            <person name="Gugger P.F."/>
            <person name="Sherman R."/>
            <person name="Stevens K."/>
            <person name="Langley C.H."/>
            <person name="Pellegrini M."/>
            <person name="Salzberg S.L."/>
        </authorList>
    </citation>
    <scope>NUCLEOTIDE SEQUENCE [LARGE SCALE GENOMIC DNA]</scope>
    <source>
        <strain evidence="5 6">cv. SW786</strain>
    </source>
</reference>
<evidence type="ECO:0000313" key="5">
    <source>
        <dbReference type="EnsemblPlants" id="QL06p021065:mrna"/>
    </source>
</evidence>
<keyword evidence="4" id="KW-0406">Ion transport</keyword>
<dbReference type="EnsemblPlants" id="QL06p021065:mrna">
    <property type="protein sequence ID" value="QL06p021065:mrna"/>
    <property type="gene ID" value="QL06p021065"/>
</dbReference>
<keyword evidence="2 4" id="KW-1133">Transmembrane helix</keyword>
<evidence type="ECO:0000313" key="6">
    <source>
        <dbReference type="Proteomes" id="UP000594261"/>
    </source>
</evidence>
<organism evidence="5 6">
    <name type="scientific">Quercus lobata</name>
    <name type="common">Valley oak</name>
    <dbReference type="NCBI Taxonomy" id="97700"/>
    <lineage>
        <taxon>Eukaryota</taxon>
        <taxon>Viridiplantae</taxon>
        <taxon>Streptophyta</taxon>
        <taxon>Embryophyta</taxon>
        <taxon>Tracheophyta</taxon>
        <taxon>Spermatophyta</taxon>
        <taxon>Magnoliopsida</taxon>
        <taxon>eudicotyledons</taxon>
        <taxon>Gunneridae</taxon>
        <taxon>Pentapetalae</taxon>
        <taxon>rosids</taxon>
        <taxon>fabids</taxon>
        <taxon>Fagales</taxon>
        <taxon>Fagaceae</taxon>
        <taxon>Quercus</taxon>
    </lineage>
</organism>
<keyword evidence="4" id="KW-0460">Magnesium</keyword>
<accession>A0A7N2LZ72</accession>
<dbReference type="PANTHER" id="PTHR12570:SF25">
    <property type="entry name" value="MAGNESIUM TRANSPORTER-RELATED"/>
    <property type="match status" value="1"/>
</dbReference>
<keyword evidence="4" id="KW-1003">Cell membrane</keyword>
<comment type="subunit">
    <text evidence="4">Homodimer.</text>
</comment>
<dbReference type="InParanoid" id="A0A7N2LZ72"/>
<sequence length="221" mass="23690">MAASSSSLVSIEASFFENLKGFILAVVSSAFIGSSFIVKKLGLKRAGASGTQATRVRFGTRVRVRVRDSNKARNASEARISASPAIFTADFGLFRPYRPYRSPADMADTADTDRFGPISAASAPILAASARVGIRHVARRGTTRDGRAVCGIPPASPRPAASDAGSGGYGYLKEPLWWIGMITIIFRCIAGVSDYYQAPPQPVYCSSQAMDSFLRLEQKKL</sequence>
<reference evidence="5" key="2">
    <citation type="submission" date="2021-01" db="UniProtKB">
        <authorList>
            <consortium name="EnsemblPlants"/>
        </authorList>
    </citation>
    <scope>IDENTIFICATION</scope>
</reference>
<comment type="similarity">
    <text evidence="4">Belongs to the NIPA (TC 2.A.7) family.</text>
</comment>
<dbReference type="Pfam" id="PF05653">
    <property type="entry name" value="Mg_trans_NIPA"/>
    <property type="match status" value="2"/>
</dbReference>
<comment type="function">
    <text evidence="4">Acts as a Mg(2+) transporter. Can also transport other divalent cations such as Fe(2+), Sr(2+), Ba(2+), Mn(2+) and Co(2+) but to a much less extent than Mg(2+).</text>
</comment>
<dbReference type="PANTHER" id="PTHR12570">
    <property type="match status" value="1"/>
</dbReference>
<keyword evidence="4" id="KW-0967">Endosome</keyword>
<dbReference type="Proteomes" id="UP000594261">
    <property type="component" value="Chromosome 6"/>
</dbReference>
<comment type="subcellular location">
    <subcellularLocation>
        <location evidence="4">Cell membrane</location>
        <topology evidence="4">Multi-pass membrane protein</topology>
    </subcellularLocation>
    <subcellularLocation>
        <location evidence="4">Early endosome</location>
    </subcellularLocation>
</comment>
<evidence type="ECO:0000256" key="1">
    <source>
        <dbReference type="ARBA" id="ARBA00022692"/>
    </source>
</evidence>
<keyword evidence="6" id="KW-1185">Reference proteome</keyword>
<dbReference type="EMBL" id="LRBV02000006">
    <property type="status" value="NOT_ANNOTATED_CDS"/>
    <property type="molecule type" value="Genomic_DNA"/>
</dbReference>
<protein>
    <recommendedName>
        <fullName evidence="4">Probable magnesium transporter</fullName>
    </recommendedName>
</protein>
<feature type="transmembrane region" description="Helical" evidence="4">
    <location>
        <begin position="20"/>
        <end position="38"/>
    </location>
</feature>
<dbReference type="GO" id="GO:0005769">
    <property type="term" value="C:early endosome"/>
    <property type="evidence" value="ECO:0007669"/>
    <property type="project" value="UniProtKB-SubCell"/>
</dbReference>
<dbReference type="Gramene" id="QL06p021065:mrna">
    <property type="protein sequence ID" value="QL06p021065:mrna"/>
    <property type="gene ID" value="QL06p021065"/>
</dbReference>
<dbReference type="AlphaFoldDB" id="A0A7N2LZ72"/>
<evidence type="ECO:0000256" key="2">
    <source>
        <dbReference type="ARBA" id="ARBA00022989"/>
    </source>
</evidence>
<dbReference type="InterPro" id="IPR008521">
    <property type="entry name" value="Mg_trans_NIPA"/>
</dbReference>
<evidence type="ECO:0000256" key="4">
    <source>
        <dbReference type="RuleBase" id="RU363078"/>
    </source>
</evidence>